<name>A0A974CH65_XENLA</name>
<feature type="chain" id="PRO_5036925364" description="Immunoglobulin V-set domain-containing protein" evidence="7">
    <location>
        <begin position="20"/>
        <end position="344"/>
    </location>
</feature>
<dbReference type="GO" id="GO:0007155">
    <property type="term" value="P:cell adhesion"/>
    <property type="evidence" value="ECO:0007669"/>
    <property type="project" value="TreeGrafter"/>
</dbReference>
<evidence type="ECO:0000313" key="9">
    <source>
        <dbReference type="EMBL" id="OCT73328.1"/>
    </source>
</evidence>
<evidence type="ECO:0000256" key="5">
    <source>
        <dbReference type="SAM" id="MobiDB-lite"/>
    </source>
</evidence>
<feature type="compositionally biased region" description="Basic and acidic residues" evidence="5">
    <location>
        <begin position="307"/>
        <end position="318"/>
    </location>
</feature>
<keyword evidence="4 6" id="KW-0472">Membrane</keyword>
<evidence type="ECO:0000256" key="3">
    <source>
        <dbReference type="ARBA" id="ARBA00022989"/>
    </source>
</evidence>
<sequence length="344" mass="38821">MRMWYSGFRFLWQYHPVLLFLLWEGMKCQEQTEALPGFKIEAPAEVTVQRGLCVLIPCNFTVGPGYNLTKDAIGIWYKGYNGYPNGPVAASTNSSQFPDKTNGRFIFTGKVSAGDCSFSISDAQPGDTDRYQFRLEGPLKFNYRHIQPNVSVTDRKETCLDSKVIPAIVAGNILILILMGLGNFWYLRRTKNMQEKKGMEIQNTGRLLCLIEYRGLINPRYLTVEVKSFNFEYRSQRIYRNSCVRTIEVKIVRCSVSSSYILISKPYKRLNVKLLKMMKICTDKGEGTGRRTAVGLGAPQCKSGPGETREGPKPKAEESTYETLTIQPLDMYSTVNGSTVSGTH</sequence>
<dbReference type="Gene3D" id="2.60.40.10">
    <property type="entry name" value="Immunoglobulins"/>
    <property type="match status" value="1"/>
</dbReference>
<feature type="signal peptide" evidence="7">
    <location>
        <begin position="1"/>
        <end position="19"/>
    </location>
</feature>
<evidence type="ECO:0000256" key="7">
    <source>
        <dbReference type="SAM" id="SignalP"/>
    </source>
</evidence>
<dbReference type="PANTHER" id="PTHR12035">
    <property type="entry name" value="SIALIC ACID BINDING IMMUNOGLOBULIN-LIKE LECTIN"/>
    <property type="match status" value="1"/>
</dbReference>
<evidence type="ECO:0000256" key="4">
    <source>
        <dbReference type="ARBA" id="ARBA00023136"/>
    </source>
</evidence>
<organism evidence="9 10">
    <name type="scientific">Xenopus laevis</name>
    <name type="common">African clawed frog</name>
    <dbReference type="NCBI Taxonomy" id="8355"/>
    <lineage>
        <taxon>Eukaryota</taxon>
        <taxon>Metazoa</taxon>
        <taxon>Chordata</taxon>
        <taxon>Craniata</taxon>
        <taxon>Vertebrata</taxon>
        <taxon>Euteleostomi</taxon>
        <taxon>Amphibia</taxon>
        <taxon>Batrachia</taxon>
        <taxon>Anura</taxon>
        <taxon>Pipoidea</taxon>
        <taxon>Pipidae</taxon>
        <taxon>Xenopodinae</taxon>
        <taxon>Xenopus</taxon>
        <taxon>Xenopus</taxon>
    </lineage>
</organism>
<feature type="transmembrane region" description="Helical" evidence="6">
    <location>
        <begin position="164"/>
        <end position="187"/>
    </location>
</feature>
<dbReference type="PANTHER" id="PTHR12035:SF133">
    <property type="entry name" value="SIALIC ACID-BINDING IG-LIKE LECTIN 16"/>
    <property type="match status" value="1"/>
</dbReference>
<dbReference type="InterPro" id="IPR013783">
    <property type="entry name" value="Ig-like_fold"/>
</dbReference>
<dbReference type="Proteomes" id="UP000694892">
    <property type="component" value="Chromosome 7L"/>
</dbReference>
<comment type="subcellular location">
    <subcellularLocation>
        <location evidence="1">Membrane</location>
        <topology evidence="1">Single-pass membrane protein</topology>
    </subcellularLocation>
</comment>
<dbReference type="Pfam" id="PF07686">
    <property type="entry name" value="V-set"/>
    <property type="match status" value="1"/>
</dbReference>
<feature type="domain" description="Immunoglobulin V-set" evidence="8">
    <location>
        <begin position="42"/>
        <end position="144"/>
    </location>
</feature>
<dbReference type="InterPro" id="IPR013106">
    <property type="entry name" value="Ig_V-set"/>
</dbReference>
<dbReference type="AlphaFoldDB" id="A0A974CH65"/>
<evidence type="ECO:0000256" key="2">
    <source>
        <dbReference type="ARBA" id="ARBA00022692"/>
    </source>
</evidence>
<protein>
    <recommendedName>
        <fullName evidence="8">Immunoglobulin V-set domain-containing protein</fullName>
    </recommendedName>
</protein>
<dbReference type="GO" id="GO:0005886">
    <property type="term" value="C:plasma membrane"/>
    <property type="evidence" value="ECO:0007669"/>
    <property type="project" value="TreeGrafter"/>
</dbReference>
<dbReference type="CDD" id="cd12087">
    <property type="entry name" value="TM_EGFR-like"/>
    <property type="match status" value="1"/>
</dbReference>
<keyword evidence="7" id="KW-0732">Signal</keyword>
<dbReference type="SUPFAM" id="SSF48726">
    <property type="entry name" value="Immunoglobulin"/>
    <property type="match status" value="1"/>
</dbReference>
<reference evidence="10" key="1">
    <citation type="journal article" date="2016" name="Nature">
        <title>Genome evolution in the allotetraploid frog Xenopus laevis.</title>
        <authorList>
            <person name="Session A.M."/>
            <person name="Uno Y."/>
            <person name="Kwon T."/>
            <person name="Chapman J.A."/>
            <person name="Toyoda A."/>
            <person name="Takahashi S."/>
            <person name="Fukui A."/>
            <person name="Hikosaka A."/>
            <person name="Suzuki A."/>
            <person name="Kondo M."/>
            <person name="van Heeringen S.J."/>
            <person name="Quigley I."/>
            <person name="Heinz S."/>
            <person name="Ogino H."/>
            <person name="Ochi H."/>
            <person name="Hellsten U."/>
            <person name="Lyons J.B."/>
            <person name="Simakov O."/>
            <person name="Putnam N."/>
            <person name="Stites J."/>
            <person name="Kuroki Y."/>
            <person name="Tanaka T."/>
            <person name="Michiue T."/>
            <person name="Watanabe M."/>
            <person name="Bogdanovic O."/>
            <person name="Lister R."/>
            <person name="Georgiou G."/>
            <person name="Paranjpe S.S."/>
            <person name="van Kruijsbergen I."/>
            <person name="Shu S."/>
            <person name="Carlson J."/>
            <person name="Kinoshita T."/>
            <person name="Ohta Y."/>
            <person name="Mawaribuchi S."/>
            <person name="Jenkins J."/>
            <person name="Grimwood J."/>
            <person name="Schmutz J."/>
            <person name="Mitros T."/>
            <person name="Mozaffari S.V."/>
            <person name="Suzuki Y."/>
            <person name="Haramoto Y."/>
            <person name="Yamamoto T.S."/>
            <person name="Takagi C."/>
            <person name="Heald R."/>
            <person name="Miller K."/>
            <person name="Haudenschild C."/>
            <person name="Kitzman J."/>
            <person name="Nakayama T."/>
            <person name="Izutsu Y."/>
            <person name="Robert J."/>
            <person name="Fortriede J."/>
            <person name="Burns K."/>
            <person name="Lotay V."/>
            <person name="Karimi K."/>
            <person name="Yasuoka Y."/>
            <person name="Dichmann D.S."/>
            <person name="Flajnik M.F."/>
            <person name="Houston D.W."/>
            <person name="Shendure J."/>
            <person name="DuPasquier L."/>
            <person name="Vize P.D."/>
            <person name="Zorn A.M."/>
            <person name="Ito M."/>
            <person name="Marcotte E.M."/>
            <person name="Wallingford J.B."/>
            <person name="Ito Y."/>
            <person name="Asashima M."/>
            <person name="Ueno N."/>
            <person name="Matsuda Y."/>
            <person name="Veenstra G.J."/>
            <person name="Fujiyama A."/>
            <person name="Harland R.M."/>
            <person name="Taira M."/>
            <person name="Rokhsar D.S."/>
        </authorList>
    </citation>
    <scope>NUCLEOTIDE SEQUENCE [LARGE SCALE GENOMIC DNA]</scope>
    <source>
        <strain evidence="10">J</strain>
    </source>
</reference>
<dbReference type="EMBL" id="CM004478">
    <property type="protein sequence ID" value="OCT73328.1"/>
    <property type="molecule type" value="Genomic_DNA"/>
</dbReference>
<dbReference type="GO" id="GO:0033691">
    <property type="term" value="F:sialic acid binding"/>
    <property type="evidence" value="ECO:0007669"/>
    <property type="project" value="TreeGrafter"/>
</dbReference>
<accession>A0A974CH65</accession>
<keyword evidence="2 6" id="KW-0812">Transmembrane</keyword>
<evidence type="ECO:0000313" key="10">
    <source>
        <dbReference type="Proteomes" id="UP000694892"/>
    </source>
</evidence>
<keyword evidence="3 6" id="KW-1133">Transmembrane helix</keyword>
<evidence type="ECO:0000259" key="8">
    <source>
        <dbReference type="Pfam" id="PF07686"/>
    </source>
</evidence>
<evidence type="ECO:0000256" key="1">
    <source>
        <dbReference type="ARBA" id="ARBA00004167"/>
    </source>
</evidence>
<feature type="region of interest" description="Disordered" evidence="5">
    <location>
        <begin position="291"/>
        <end position="321"/>
    </location>
</feature>
<proteinExistence type="predicted"/>
<gene>
    <name evidence="9" type="ORF">XELAEV_18036310mg</name>
</gene>
<evidence type="ECO:0000256" key="6">
    <source>
        <dbReference type="SAM" id="Phobius"/>
    </source>
</evidence>
<dbReference type="InterPro" id="IPR036179">
    <property type="entry name" value="Ig-like_dom_sf"/>
</dbReference>
<dbReference type="InterPro" id="IPR051036">
    <property type="entry name" value="SIGLEC"/>
</dbReference>